<dbReference type="InterPro" id="IPR028036">
    <property type="entry name" value="DMAC1-like_dom"/>
</dbReference>
<keyword evidence="1" id="KW-0472">Membrane</keyword>
<proteinExistence type="predicted"/>
<feature type="transmembrane region" description="Helical" evidence="1">
    <location>
        <begin position="61"/>
        <end position="82"/>
    </location>
</feature>
<sequence length="94" mass="9689">MSSAALSNANPNREPGIPEQDCLSCRLVGASAFIGLGTYAIMQARKQGAFERVRPAGGPMIAGKITGILGTVFIGLGIGRLFMPTTRARSPVGA</sequence>
<name>A0A1A6AE82_9TREE</name>
<keyword evidence="1" id="KW-1133">Transmembrane helix</keyword>
<evidence type="ECO:0000313" key="3">
    <source>
        <dbReference type="EMBL" id="OBR88333.1"/>
    </source>
</evidence>
<keyword evidence="1" id="KW-0812">Transmembrane</keyword>
<evidence type="ECO:0000256" key="1">
    <source>
        <dbReference type="SAM" id="Phobius"/>
    </source>
</evidence>
<reference evidence="4" key="3">
    <citation type="submission" date="2024-02" db="EMBL/GenBank/DDBJ databases">
        <title>Comparative genomics of Cryptococcus and Kwoniella reveals pathogenesis evolution and contrasting modes of karyotype evolution via chromosome fusion or intercentromeric recombination.</title>
        <authorList>
            <person name="Coelho M.A."/>
            <person name="David-Palma M."/>
            <person name="Shea T."/>
            <person name="Bowers K."/>
            <person name="McGinley-Smith S."/>
            <person name="Mohammad A.W."/>
            <person name="Gnirke A."/>
            <person name="Yurkov A.M."/>
            <person name="Nowrousian M."/>
            <person name="Sun S."/>
            <person name="Cuomo C.A."/>
            <person name="Heitman J."/>
        </authorList>
    </citation>
    <scope>NUCLEOTIDE SEQUENCE</scope>
    <source>
        <strain evidence="4">CBS 10117</strain>
    </source>
</reference>
<evidence type="ECO:0000259" key="2">
    <source>
        <dbReference type="Pfam" id="PF15055"/>
    </source>
</evidence>
<dbReference type="Pfam" id="PF15055">
    <property type="entry name" value="DMAC1_Dmo2"/>
    <property type="match status" value="1"/>
</dbReference>
<dbReference type="OrthoDB" id="6604875at2759"/>
<protein>
    <recommendedName>
        <fullName evidence="2">Distal membrane-arm assembly complex protein 1-like domain-containing protein</fullName>
    </recommendedName>
</protein>
<evidence type="ECO:0000313" key="4">
    <source>
        <dbReference type="EMBL" id="WWC57612.1"/>
    </source>
</evidence>
<evidence type="ECO:0000313" key="5">
    <source>
        <dbReference type="Proteomes" id="UP000078595"/>
    </source>
</evidence>
<dbReference type="EMBL" id="KI894027">
    <property type="protein sequence ID" value="OBR88333.1"/>
    <property type="molecule type" value="Genomic_DNA"/>
</dbReference>
<dbReference type="EMBL" id="CP144530">
    <property type="protein sequence ID" value="WWC57612.1"/>
    <property type="molecule type" value="Genomic_DNA"/>
</dbReference>
<dbReference type="GeneID" id="28963843"/>
<accession>A0A1A6AE82</accession>
<dbReference type="AlphaFoldDB" id="A0A1A6AE82"/>
<gene>
    <name evidence="3" type="ORF">I303_00144</name>
    <name evidence="4" type="ORF">I303_100144</name>
</gene>
<feature type="domain" description="Distal membrane-arm assembly complex protein 1-like" evidence="2">
    <location>
        <begin position="21"/>
        <end position="71"/>
    </location>
</feature>
<reference evidence="4" key="2">
    <citation type="submission" date="2013-07" db="EMBL/GenBank/DDBJ databases">
        <authorList>
            <consortium name="The Broad Institute Genome Sequencing Platform"/>
            <person name="Cuomo C."/>
            <person name="Litvintseva A."/>
            <person name="Chen Y."/>
            <person name="Heitman J."/>
            <person name="Sun S."/>
            <person name="Springer D."/>
            <person name="Dromer F."/>
            <person name="Young S.K."/>
            <person name="Zeng Q."/>
            <person name="Gargeya S."/>
            <person name="Fitzgerald M."/>
            <person name="Abouelleil A."/>
            <person name="Alvarado L."/>
            <person name="Berlin A.M."/>
            <person name="Chapman S.B."/>
            <person name="Dewar J."/>
            <person name="Goldberg J."/>
            <person name="Griggs A."/>
            <person name="Gujja S."/>
            <person name="Hansen M."/>
            <person name="Howarth C."/>
            <person name="Imamovic A."/>
            <person name="Larimer J."/>
            <person name="McCowan C."/>
            <person name="Murphy C."/>
            <person name="Pearson M."/>
            <person name="Priest M."/>
            <person name="Roberts A."/>
            <person name="Saif S."/>
            <person name="Shea T."/>
            <person name="Sykes S."/>
            <person name="Wortman J."/>
            <person name="Nusbaum C."/>
            <person name="Birren B."/>
        </authorList>
    </citation>
    <scope>NUCLEOTIDE SEQUENCE</scope>
    <source>
        <strain evidence="4">CBS 10117</strain>
    </source>
</reference>
<keyword evidence="5" id="KW-1185">Reference proteome</keyword>
<feature type="transmembrane region" description="Helical" evidence="1">
    <location>
        <begin position="23"/>
        <end position="41"/>
    </location>
</feature>
<dbReference type="VEuPathDB" id="FungiDB:I303_00144"/>
<dbReference type="Proteomes" id="UP000078595">
    <property type="component" value="Chromosome 1"/>
</dbReference>
<dbReference type="KEGG" id="kdj:28963843"/>
<reference evidence="3" key="1">
    <citation type="submission" date="2013-07" db="EMBL/GenBank/DDBJ databases">
        <title>The Genome Sequence of Cryptococcus dejecticola CBS10117.</title>
        <authorList>
            <consortium name="The Broad Institute Genome Sequencing Platform"/>
            <person name="Cuomo C."/>
            <person name="Litvintseva A."/>
            <person name="Chen Y."/>
            <person name="Heitman J."/>
            <person name="Sun S."/>
            <person name="Springer D."/>
            <person name="Dromer F."/>
            <person name="Young S.K."/>
            <person name="Zeng Q."/>
            <person name="Gargeya S."/>
            <person name="Fitzgerald M."/>
            <person name="Abouelleil A."/>
            <person name="Alvarado L."/>
            <person name="Berlin A.M."/>
            <person name="Chapman S.B."/>
            <person name="Dewar J."/>
            <person name="Goldberg J."/>
            <person name="Griggs A."/>
            <person name="Gujja S."/>
            <person name="Hansen M."/>
            <person name="Howarth C."/>
            <person name="Imamovic A."/>
            <person name="Larimer J."/>
            <person name="McCowan C."/>
            <person name="Murphy C."/>
            <person name="Pearson M."/>
            <person name="Priest M."/>
            <person name="Roberts A."/>
            <person name="Saif S."/>
            <person name="Shea T."/>
            <person name="Sykes S."/>
            <person name="Wortman J."/>
            <person name="Nusbaum C."/>
            <person name="Birren B."/>
        </authorList>
    </citation>
    <scope>NUCLEOTIDE SEQUENCE [LARGE SCALE GENOMIC DNA]</scope>
    <source>
        <strain evidence="3">CBS 10117</strain>
    </source>
</reference>
<dbReference type="RefSeq" id="XP_018266175.1">
    <property type="nucleotide sequence ID" value="XM_018403521.1"/>
</dbReference>
<organism evidence="3">
    <name type="scientific">Kwoniella dejecticola CBS 10117</name>
    <dbReference type="NCBI Taxonomy" id="1296121"/>
    <lineage>
        <taxon>Eukaryota</taxon>
        <taxon>Fungi</taxon>
        <taxon>Dikarya</taxon>
        <taxon>Basidiomycota</taxon>
        <taxon>Agaricomycotina</taxon>
        <taxon>Tremellomycetes</taxon>
        <taxon>Tremellales</taxon>
        <taxon>Cryptococcaceae</taxon>
        <taxon>Kwoniella</taxon>
    </lineage>
</organism>